<accession>A0A2N1M8P9</accession>
<reference evidence="1 2" key="1">
    <citation type="submission" date="2016-04" db="EMBL/GenBank/DDBJ databases">
        <title>Genome analyses suggest a sexual origin of heterokaryosis in a supposedly ancient asexual fungus.</title>
        <authorList>
            <person name="Ropars J."/>
            <person name="Sedzielewska K."/>
            <person name="Noel J."/>
            <person name="Charron P."/>
            <person name="Farinelli L."/>
            <person name="Marton T."/>
            <person name="Kruger M."/>
            <person name="Pelin A."/>
            <person name="Brachmann A."/>
            <person name="Corradi N."/>
        </authorList>
    </citation>
    <scope>NUCLEOTIDE SEQUENCE [LARGE SCALE GENOMIC DNA]</scope>
    <source>
        <strain evidence="1 2">C2</strain>
    </source>
</reference>
<dbReference type="VEuPathDB" id="FungiDB:FUN_002349"/>
<proteinExistence type="predicted"/>
<comment type="caution">
    <text evidence="1">The sequence shown here is derived from an EMBL/GenBank/DDBJ whole genome shotgun (WGS) entry which is preliminary data.</text>
</comment>
<organism evidence="1 2">
    <name type="scientific">Rhizophagus irregularis</name>
    <dbReference type="NCBI Taxonomy" id="588596"/>
    <lineage>
        <taxon>Eukaryota</taxon>
        <taxon>Fungi</taxon>
        <taxon>Fungi incertae sedis</taxon>
        <taxon>Mucoromycota</taxon>
        <taxon>Glomeromycotina</taxon>
        <taxon>Glomeromycetes</taxon>
        <taxon>Glomerales</taxon>
        <taxon>Glomeraceae</taxon>
        <taxon>Rhizophagus</taxon>
    </lineage>
</organism>
<gene>
    <name evidence="1" type="ORF">RhiirC2_671039</name>
</gene>
<sequence length="199" mass="23437">LPRTHHFLCIFHIQENLRKNLAGKLGKEYQTFYKEFLHTRNSLFLDDFSRRWTRLLEKYPQTQEYLNRTLNNCCQAWAKCYQVKHFTAGIQSTQRVEVMNRLIKEGTSSTSSLCNLHEQIQKLLDNEAQWSRHNAYLQSLPTNQTPSIIEPIFPKIVELMKKYLIPHILSVQQQQILGSLLYCAKTISKDLISTIKVRI</sequence>
<feature type="non-terminal residue" evidence="1">
    <location>
        <position position="1"/>
    </location>
</feature>
<dbReference type="Proteomes" id="UP000233469">
    <property type="component" value="Unassembled WGS sequence"/>
</dbReference>
<dbReference type="AlphaFoldDB" id="A0A2N1M8P9"/>
<dbReference type="EMBL" id="LLXL01003902">
    <property type="protein sequence ID" value="PKK58009.1"/>
    <property type="molecule type" value="Genomic_DNA"/>
</dbReference>
<reference evidence="1 2" key="2">
    <citation type="submission" date="2017-10" db="EMBL/GenBank/DDBJ databases">
        <title>Extensive intraspecific genome diversity in a model arbuscular mycorrhizal fungus.</title>
        <authorList>
            <person name="Chen E.C.H."/>
            <person name="Morin E."/>
            <person name="Baudet D."/>
            <person name="Noel J."/>
            <person name="Ndikumana S."/>
            <person name="Charron P."/>
            <person name="St-Onge C."/>
            <person name="Giorgi J."/>
            <person name="Grigoriev I.V."/>
            <person name="Roux C."/>
            <person name="Martin F.M."/>
            <person name="Corradi N."/>
        </authorList>
    </citation>
    <scope>NUCLEOTIDE SEQUENCE [LARGE SCALE GENOMIC DNA]</scope>
    <source>
        <strain evidence="1 2">C2</strain>
    </source>
</reference>
<evidence type="ECO:0000313" key="1">
    <source>
        <dbReference type="EMBL" id="PKK58009.1"/>
    </source>
</evidence>
<name>A0A2N1M8P9_9GLOM</name>
<protein>
    <recommendedName>
        <fullName evidence="3">MULE transposase domain-containing protein</fullName>
    </recommendedName>
</protein>
<dbReference type="PANTHER" id="PTHR47718:SF7">
    <property type="entry name" value="PROTEIN FAR1-RELATED SEQUENCE"/>
    <property type="match status" value="1"/>
</dbReference>
<evidence type="ECO:0000313" key="2">
    <source>
        <dbReference type="Proteomes" id="UP000233469"/>
    </source>
</evidence>
<dbReference type="PANTHER" id="PTHR47718">
    <property type="entry name" value="OS01G0519700 PROTEIN"/>
    <property type="match status" value="1"/>
</dbReference>
<evidence type="ECO:0008006" key="3">
    <source>
        <dbReference type="Google" id="ProtNLM"/>
    </source>
</evidence>